<dbReference type="PANTHER" id="PTHR13887">
    <property type="entry name" value="GLUTATHIONE S-TRANSFERASE KAPPA"/>
    <property type="match status" value="1"/>
</dbReference>
<protein>
    <submittedName>
        <fullName evidence="8">DsbA family protein</fullName>
    </submittedName>
</protein>
<evidence type="ECO:0000256" key="3">
    <source>
        <dbReference type="ARBA" id="ARBA00023002"/>
    </source>
</evidence>
<feature type="transmembrane region" description="Helical" evidence="6">
    <location>
        <begin position="23"/>
        <end position="45"/>
    </location>
</feature>
<dbReference type="RefSeq" id="WP_376845939.1">
    <property type="nucleotide sequence ID" value="NZ_JBHSFW010000003.1"/>
</dbReference>
<proteinExistence type="inferred from homology"/>
<gene>
    <name evidence="8" type="ORF">ACFO4N_08815</name>
</gene>
<keyword evidence="4" id="KW-1015">Disulfide bond</keyword>
<dbReference type="SUPFAM" id="SSF52833">
    <property type="entry name" value="Thioredoxin-like"/>
    <property type="match status" value="1"/>
</dbReference>
<evidence type="ECO:0000256" key="4">
    <source>
        <dbReference type="ARBA" id="ARBA00023157"/>
    </source>
</evidence>
<keyword evidence="3" id="KW-0560">Oxidoreductase</keyword>
<keyword evidence="9" id="KW-1185">Reference proteome</keyword>
<evidence type="ECO:0000256" key="1">
    <source>
        <dbReference type="ARBA" id="ARBA00005791"/>
    </source>
</evidence>
<comment type="similarity">
    <text evidence="1">Belongs to the thioredoxin family. DsbA subfamily.</text>
</comment>
<comment type="caution">
    <text evidence="8">The sequence shown here is derived from an EMBL/GenBank/DDBJ whole genome shotgun (WGS) entry which is preliminary data.</text>
</comment>
<evidence type="ECO:0000313" key="9">
    <source>
        <dbReference type="Proteomes" id="UP001596022"/>
    </source>
</evidence>
<dbReference type="Pfam" id="PF13462">
    <property type="entry name" value="Thioredoxin_4"/>
    <property type="match status" value="1"/>
</dbReference>
<keyword evidence="2" id="KW-0732">Signal</keyword>
<reference evidence="9" key="1">
    <citation type="journal article" date="2019" name="Int. J. Syst. Evol. Microbiol.">
        <title>The Global Catalogue of Microorganisms (GCM) 10K type strain sequencing project: providing services to taxonomists for standard genome sequencing and annotation.</title>
        <authorList>
            <consortium name="The Broad Institute Genomics Platform"/>
            <consortium name="The Broad Institute Genome Sequencing Center for Infectious Disease"/>
            <person name="Wu L."/>
            <person name="Ma J."/>
        </authorList>
    </citation>
    <scope>NUCLEOTIDE SEQUENCE [LARGE SCALE GENOMIC DNA]</scope>
    <source>
        <strain evidence="9">CGMCC 1.16306</strain>
    </source>
</reference>
<feature type="domain" description="Thioredoxin" evidence="7">
    <location>
        <begin position="49"/>
        <end position="246"/>
    </location>
</feature>
<keyword evidence="6" id="KW-0472">Membrane</keyword>
<evidence type="ECO:0000256" key="5">
    <source>
        <dbReference type="ARBA" id="ARBA00023284"/>
    </source>
</evidence>
<keyword evidence="6" id="KW-1133">Transmembrane helix</keyword>
<dbReference type="Gene3D" id="3.40.30.10">
    <property type="entry name" value="Glutaredoxin"/>
    <property type="match status" value="1"/>
</dbReference>
<keyword evidence="6" id="KW-0812">Transmembrane</keyword>
<evidence type="ECO:0000259" key="7">
    <source>
        <dbReference type="PROSITE" id="PS51352"/>
    </source>
</evidence>
<dbReference type="Proteomes" id="UP001596022">
    <property type="component" value="Unassembled WGS sequence"/>
</dbReference>
<accession>A0ABV9GLK6</accession>
<dbReference type="InterPro" id="IPR036249">
    <property type="entry name" value="Thioredoxin-like_sf"/>
</dbReference>
<dbReference type="PANTHER" id="PTHR13887:SF14">
    <property type="entry name" value="DISULFIDE BOND FORMATION PROTEIN D"/>
    <property type="match status" value="1"/>
</dbReference>
<dbReference type="InterPro" id="IPR013766">
    <property type="entry name" value="Thioredoxin_domain"/>
</dbReference>
<evidence type="ECO:0000256" key="6">
    <source>
        <dbReference type="SAM" id="Phobius"/>
    </source>
</evidence>
<organism evidence="8 9">
    <name type="scientific">Camelliibacillus cellulosilyticus</name>
    <dbReference type="NCBI Taxonomy" id="2174486"/>
    <lineage>
        <taxon>Bacteria</taxon>
        <taxon>Bacillati</taxon>
        <taxon>Bacillota</taxon>
        <taxon>Bacilli</taxon>
        <taxon>Bacillales</taxon>
        <taxon>Sporolactobacillaceae</taxon>
        <taxon>Camelliibacillus</taxon>
    </lineage>
</organism>
<name>A0ABV9GLK6_9BACL</name>
<dbReference type="EMBL" id="JBHSFW010000003">
    <property type="protein sequence ID" value="MFC4618838.1"/>
    <property type="molecule type" value="Genomic_DNA"/>
</dbReference>
<sequence>MSNSNGPKRKKPQVSAKQKRKQVWAIMITTIVVLVLILAIVAIVFQNKKAAPEHQPSANSPAKDSAIEYKGEPMMGRKEAPVRIAEFGDYRCMYCRQFELSIFPKLQKDYIDTGKVQFYFMNYTILGTGSVLAADAAEFIYDKYPDHFWDFHKLIYENQGPEEVEWVTKDVLIDLAKKAVPKLNVKQLQAALDQGSYIDAIRKDAEMGKAAGVQGTPSIFINGKPVPNEDTLNYDKLKTFIDEALKKE</sequence>
<dbReference type="InterPro" id="IPR012336">
    <property type="entry name" value="Thioredoxin-like_fold"/>
</dbReference>
<dbReference type="PROSITE" id="PS51352">
    <property type="entry name" value="THIOREDOXIN_2"/>
    <property type="match status" value="1"/>
</dbReference>
<evidence type="ECO:0000256" key="2">
    <source>
        <dbReference type="ARBA" id="ARBA00022729"/>
    </source>
</evidence>
<evidence type="ECO:0000313" key="8">
    <source>
        <dbReference type="EMBL" id="MFC4618838.1"/>
    </source>
</evidence>
<keyword evidence="5" id="KW-0676">Redox-active center</keyword>